<comment type="caution">
    <text evidence="1">The sequence shown here is derived from an EMBL/GenBank/DDBJ whole genome shotgun (WGS) entry which is preliminary data.</text>
</comment>
<dbReference type="EMBL" id="CAJOAX010005483">
    <property type="protein sequence ID" value="CAF3949524.1"/>
    <property type="molecule type" value="Genomic_DNA"/>
</dbReference>
<evidence type="ECO:0000313" key="1">
    <source>
        <dbReference type="EMBL" id="CAF3949524.1"/>
    </source>
</evidence>
<protein>
    <recommendedName>
        <fullName evidence="3">XPG-I domain-containing protein</fullName>
    </recommendedName>
</protein>
<gene>
    <name evidence="1" type="ORF">OTI717_LOCUS26304</name>
</gene>
<dbReference type="Proteomes" id="UP000663823">
    <property type="component" value="Unassembled WGS sequence"/>
</dbReference>
<dbReference type="InterPro" id="IPR029060">
    <property type="entry name" value="PIN-like_dom_sf"/>
</dbReference>
<proteinExistence type="predicted"/>
<name>A0A819KSL1_9BILA</name>
<sequence>MDIGVYMALGEADPTIVRLAQDQKAYIVAADSDYNLYELPMGYVPLKFFDLNRLEGPLYQMNDFFTGMDANGVGLWASFIKYDFVDLTNLQAFLSINKPYDQDEFELWLNNQSSDEQKRKLITTEWLLLRFIQQLYQC</sequence>
<evidence type="ECO:0000313" key="2">
    <source>
        <dbReference type="Proteomes" id="UP000663823"/>
    </source>
</evidence>
<dbReference type="AlphaFoldDB" id="A0A819KSL1"/>
<dbReference type="SUPFAM" id="SSF88723">
    <property type="entry name" value="PIN domain-like"/>
    <property type="match status" value="1"/>
</dbReference>
<organism evidence="1 2">
    <name type="scientific">Rotaria sordida</name>
    <dbReference type="NCBI Taxonomy" id="392033"/>
    <lineage>
        <taxon>Eukaryota</taxon>
        <taxon>Metazoa</taxon>
        <taxon>Spiralia</taxon>
        <taxon>Gnathifera</taxon>
        <taxon>Rotifera</taxon>
        <taxon>Eurotatoria</taxon>
        <taxon>Bdelloidea</taxon>
        <taxon>Philodinida</taxon>
        <taxon>Philodinidae</taxon>
        <taxon>Rotaria</taxon>
    </lineage>
</organism>
<evidence type="ECO:0008006" key="3">
    <source>
        <dbReference type="Google" id="ProtNLM"/>
    </source>
</evidence>
<accession>A0A819KSL1</accession>
<reference evidence="1" key="1">
    <citation type="submission" date="2021-02" db="EMBL/GenBank/DDBJ databases">
        <authorList>
            <person name="Nowell W R."/>
        </authorList>
    </citation>
    <scope>NUCLEOTIDE SEQUENCE</scope>
</reference>